<dbReference type="InterPro" id="IPR012334">
    <property type="entry name" value="Pectin_lyas_fold"/>
</dbReference>
<sequence>ITNCIITDNSAEDADGGGISCMRDSSPTITNCTITGNWGGIASRWGSSPIIKNCTISGNRDEGIYCSRDSSLIINNSILWANTPFQIREDGASINVRYTDV</sequence>
<name>X0XY63_9ZZZZ</name>
<evidence type="ECO:0000313" key="2">
    <source>
        <dbReference type="EMBL" id="GAG48305.1"/>
    </source>
</evidence>
<gene>
    <name evidence="2" type="ORF">S01H1_85207</name>
</gene>
<dbReference type="SMART" id="SM00710">
    <property type="entry name" value="PbH1"/>
    <property type="match status" value="3"/>
</dbReference>
<dbReference type="InterPro" id="IPR039448">
    <property type="entry name" value="Beta_helix"/>
</dbReference>
<dbReference type="InterPro" id="IPR006626">
    <property type="entry name" value="PbH1"/>
</dbReference>
<dbReference type="NCBIfam" id="TIGR03804">
    <property type="entry name" value="para_beta_helix"/>
    <property type="match status" value="1"/>
</dbReference>
<dbReference type="EMBL" id="BARS01058423">
    <property type="protein sequence ID" value="GAG48305.1"/>
    <property type="molecule type" value="Genomic_DNA"/>
</dbReference>
<dbReference type="Pfam" id="PF13229">
    <property type="entry name" value="Beta_helix"/>
    <property type="match status" value="1"/>
</dbReference>
<organism evidence="2">
    <name type="scientific">marine sediment metagenome</name>
    <dbReference type="NCBI Taxonomy" id="412755"/>
    <lineage>
        <taxon>unclassified sequences</taxon>
        <taxon>metagenomes</taxon>
        <taxon>ecological metagenomes</taxon>
    </lineage>
</organism>
<dbReference type="SUPFAM" id="SSF51126">
    <property type="entry name" value="Pectin lyase-like"/>
    <property type="match status" value="1"/>
</dbReference>
<evidence type="ECO:0000259" key="1">
    <source>
        <dbReference type="Pfam" id="PF13229"/>
    </source>
</evidence>
<accession>X0XY63</accession>
<proteinExistence type="predicted"/>
<reference evidence="2" key="1">
    <citation type="journal article" date="2014" name="Front. Microbiol.">
        <title>High frequency of phylogenetically diverse reductive dehalogenase-homologous genes in deep subseafloor sedimentary metagenomes.</title>
        <authorList>
            <person name="Kawai M."/>
            <person name="Futagami T."/>
            <person name="Toyoda A."/>
            <person name="Takaki Y."/>
            <person name="Nishi S."/>
            <person name="Hori S."/>
            <person name="Arai W."/>
            <person name="Tsubouchi T."/>
            <person name="Morono Y."/>
            <person name="Uchiyama I."/>
            <person name="Ito T."/>
            <person name="Fujiyama A."/>
            <person name="Inagaki F."/>
            <person name="Takami H."/>
        </authorList>
    </citation>
    <scope>NUCLEOTIDE SEQUENCE</scope>
    <source>
        <strain evidence="2">Expedition CK06-06</strain>
    </source>
</reference>
<dbReference type="AlphaFoldDB" id="X0XY63"/>
<dbReference type="Gene3D" id="2.160.20.10">
    <property type="entry name" value="Single-stranded right-handed beta-helix, Pectin lyase-like"/>
    <property type="match status" value="1"/>
</dbReference>
<protein>
    <recommendedName>
        <fullName evidence="1">Right handed beta helix domain-containing protein</fullName>
    </recommendedName>
</protein>
<dbReference type="InterPro" id="IPR022441">
    <property type="entry name" value="Para_beta_helix_rpt-2"/>
</dbReference>
<dbReference type="InterPro" id="IPR011050">
    <property type="entry name" value="Pectin_lyase_fold/virulence"/>
</dbReference>
<feature type="domain" description="Right handed beta helix" evidence="1">
    <location>
        <begin position="3"/>
        <end position="91"/>
    </location>
</feature>
<feature type="non-terminal residue" evidence="2">
    <location>
        <position position="101"/>
    </location>
</feature>
<feature type="non-terminal residue" evidence="2">
    <location>
        <position position="1"/>
    </location>
</feature>
<comment type="caution">
    <text evidence="2">The sequence shown here is derived from an EMBL/GenBank/DDBJ whole genome shotgun (WGS) entry which is preliminary data.</text>
</comment>